<evidence type="ECO:0000313" key="12">
    <source>
        <dbReference type="Proteomes" id="UP000028837"/>
    </source>
</evidence>
<dbReference type="InterPro" id="IPR001305">
    <property type="entry name" value="HSP_DnaJ_Cys-rich_dom"/>
</dbReference>
<dbReference type="GO" id="GO:0008270">
    <property type="term" value="F:zinc ion binding"/>
    <property type="evidence" value="ECO:0007669"/>
    <property type="project" value="UniProtKB-KW"/>
</dbReference>
<comment type="caution">
    <text evidence="11">The sequence shown here is derived from an EMBL/GenBank/DDBJ whole genome shotgun (WGS) entry which is preliminary data.</text>
</comment>
<keyword evidence="3 6" id="KW-0863">Zinc-finger</keyword>
<organism evidence="11 12">
    <name type="scientific">Toxoplasma gondii GAB2-2007-GAL-DOM2</name>
    <dbReference type="NCBI Taxonomy" id="1130820"/>
    <lineage>
        <taxon>Eukaryota</taxon>
        <taxon>Sar</taxon>
        <taxon>Alveolata</taxon>
        <taxon>Apicomplexa</taxon>
        <taxon>Conoidasida</taxon>
        <taxon>Coccidia</taxon>
        <taxon>Eucoccidiorida</taxon>
        <taxon>Eimeriorina</taxon>
        <taxon>Sarcocystidae</taxon>
        <taxon>Toxoplasma</taxon>
    </lineage>
</organism>
<feature type="compositionally biased region" description="Acidic residues" evidence="7">
    <location>
        <begin position="414"/>
        <end position="423"/>
    </location>
</feature>
<dbReference type="SUPFAM" id="SSF57938">
    <property type="entry name" value="DnaJ/Hsp40 cysteine-rich domain"/>
    <property type="match status" value="1"/>
</dbReference>
<dbReference type="PROSITE" id="PS51188">
    <property type="entry name" value="ZF_CR"/>
    <property type="match status" value="1"/>
</dbReference>
<dbReference type="GO" id="GO:0051082">
    <property type="term" value="F:unfolded protein binding"/>
    <property type="evidence" value="ECO:0007669"/>
    <property type="project" value="InterPro"/>
</dbReference>
<feature type="region of interest" description="Disordered" evidence="7">
    <location>
        <begin position="384"/>
        <end position="434"/>
    </location>
</feature>
<dbReference type="Pfam" id="PF00684">
    <property type="entry name" value="DnaJ_CXXCXGXG"/>
    <property type="match status" value="1"/>
</dbReference>
<dbReference type="Proteomes" id="UP000028837">
    <property type="component" value="Unassembled WGS sequence"/>
</dbReference>
<dbReference type="Gene3D" id="2.10.230.10">
    <property type="entry name" value="Heat shock protein DnaJ, cysteine-rich domain"/>
    <property type="match status" value="1"/>
</dbReference>
<proteinExistence type="inferred from homology"/>
<dbReference type="OrthoDB" id="10256793at2759"/>
<dbReference type="InterPro" id="IPR036410">
    <property type="entry name" value="HSP_DnaJ_Cys-rich_dom_sf"/>
</dbReference>
<evidence type="ECO:0000256" key="8">
    <source>
        <dbReference type="SAM" id="Phobius"/>
    </source>
</evidence>
<name>A0A086JTW3_TOXGO</name>
<dbReference type="CDD" id="cd10747">
    <property type="entry name" value="DnaJ_C"/>
    <property type="match status" value="1"/>
</dbReference>
<dbReference type="AlphaFoldDB" id="A0A086JTW3"/>
<keyword evidence="8" id="KW-0812">Transmembrane</keyword>
<evidence type="ECO:0000256" key="6">
    <source>
        <dbReference type="PROSITE-ProRule" id="PRU00546"/>
    </source>
</evidence>
<feature type="domain" description="J" evidence="9">
    <location>
        <begin position="311"/>
        <end position="371"/>
    </location>
</feature>
<evidence type="ECO:0000256" key="1">
    <source>
        <dbReference type="ARBA" id="ARBA00022723"/>
    </source>
</evidence>
<dbReference type="CDD" id="cd10719">
    <property type="entry name" value="DnaJ_zf"/>
    <property type="match status" value="1"/>
</dbReference>
<dbReference type="InterPro" id="IPR002939">
    <property type="entry name" value="DnaJ_C"/>
</dbReference>
<dbReference type="FunFam" id="2.10.230.10:FF:000002">
    <property type="entry name" value="Molecular chaperone DnaJ"/>
    <property type="match status" value="1"/>
</dbReference>
<dbReference type="InterPro" id="IPR036869">
    <property type="entry name" value="J_dom_sf"/>
</dbReference>
<evidence type="ECO:0000259" key="9">
    <source>
        <dbReference type="PROSITE" id="PS50076"/>
    </source>
</evidence>
<feature type="compositionally biased region" description="Basic and acidic residues" evidence="7">
    <location>
        <begin position="393"/>
        <end position="413"/>
    </location>
</feature>
<keyword evidence="4 6" id="KW-0862">Zinc</keyword>
<dbReference type="GO" id="GO:0009408">
    <property type="term" value="P:response to heat"/>
    <property type="evidence" value="ECO:0007669"/>
    <property type="project" value="InterPro"/>
</dbReference>
<evidence type="ECO:0000256" key="7">
    <source>
        <dbReference type="SAM" id="MobiDB-lite"/>
    </source>
</evidence>
<dbReference type="VEuPathDB" id="ToxoDB:TGDOM2_253650"/>
<keyword evidence="1 6" id="KW-0479">Metal-binding</keyword>
<keyword evidence="8" id="KW-1133">Transmembrane helix</keyword>
<dbReference type="SMR" id="A0A086JTW3"/>
<evidence type="ECO:0000256" key="4">
    <source>
        <dbReference type="ARBA" id="ARBA00022833"/>
    </source>
</evidence>
<evidence type="ECO:0000256" key="5">
    <source>
        <dbReference type="ARBA" id="ARBA00023186"/>
    </source>
</evidence>
<feature type="zinc finger region" description="CR-type" evidence="6">
    <location>
        <begin position="477"/>
        <end position="559"/>
    </location>
</feature>
<reference evidence="11 12" key="1">
    <citation type="submission" date="2014-02" db="EMBL/GenBank/DDBJ databases">
        <authorList>
            <person name="Sibley D."/>
            <person name="Venepally P."/>
            <person name="Karamycheva S."/>
            <person name="Hadjithomas M."/>
            <person name="Khan A."/>
            <person name="Brunk B."/>
            <person name="Roos D."/>
            <person name="Caler E."/>
            <person name="Lorenzi H."/>
        </authorList>
    </citation>
    <scope>NUCLEOTIDE SEQUENCE [LARGE SCALE GENOMIC DNA]</scope>
    <source>
        <strain evidence="11 12">GAB2-2007-GAL-DOM2</strain>
    </source>
</reference>
<evidence type="ECO:0000256" key="3">
    <source>
        <dbReference type="ARBA" id="ARBA00022771"/>
    </source>
</evidence>
<dbReference type="InterPro" id="IPR012724">
    <property type="entry name" value="DnaJ"/>
</dbReference>
<dbReference type="Gene3D" id="2.60.260.20">
    <property type="entry name" value="Urease metallochaperone UreE, N-terminal domain"/>
    <property type="match status" value="2"/>
</dbReference>
<gene>
    <name evidence="11" type="ORF">TGDOM2_253650</name>
</gene>
<dbReference type="SUPFAM" id="SSF49493">
    <property type="entry name" value="HSP40/DnaJ peptide-binding domain"/>
    <property type="match status" value="2"/>
</dbReference>
<keyword evidence="8" id="KW-0472">Membrane</keyword>
<dbReference type="SUPFAM" id="SSF46565">
    <property type="entry name" value="Chaperone J-domain"/>
    <property type="match status" value="1"/>
</dbReference>
<feature type="domain" description="CR-type" evidence="10">
    <location>
        <begin position="477"/>
        <end position="559"/>
    </location>
</feature>
<evidence type="ECO:0000256" key="2">
    <source>
        <dbReference type="ARBA" id="ARBA00022737"/>
    </source>
</evidence>
<protein>
    <submittedName>
        <fullName evidence="11">DnaJ C terminal region domain-containing protein</fullName>
    </submittedName>
</protein>
<dbReference type="PROSITE" id="PS50076">
    <property type="entry name" value="DNAJ_2"/>
    <property type="match status" value="1"/>
</dbReference>
<evidence type="ECO:0000259" key="10">
    <source>
        <dbReference type="PROSITE" id="PS51188"/>
    </source>
</evidence>
<feature type="transmembrane region" description="Helical" evidence="8">
    <location>
        <begin position="114"/>
        <end position="134"/>
    </location>
</feature>
<dbReference type="InterPro" id="IPR008971">
    <property type="entry name" value="HSP40/DnaJ_pept-bd"/>
</dbReference>
<dbReference type="GO" id="GO:0031072">
    <property type="term" value="F:heat shock protein binding"/>
    <property type="evidence" value="ECO:0007669"/>
    <property type="project" value="InterPro"/>
</dbReference>
<dbReference type="EMBL" id="AHZU02001158">
    <property type="protein sequence ID" value="KFG35581.1"/>
    <property type="molecule type" value="Genomic_DNA"/>
</dbReference>
<dbReference type="PANTHER" id="PTHR43096:SF10">
    <property type="entry name" value="CHAPERONE PROTEIN DNAJ A6, CHLOROPLASTIC"/>
    <property type="match status" value="1"/>
</dbReference>
<keyword evidence="2" id="KW-0677">Repeat</keyword>
<sequence>MQASSQARSTVVRSSAHFLERGGEADNQRWLAASVTHASHFPDSKMPPVSGADIPQMVDFHDDVTTWVSDVFSHIFSHRTKKVSAPGLPSKARSTGLCTAVKRGRLLLCLGPGLLHYHLTLFTLFWFTIFAAGLSSRAPHPLHPFSPASFLRLQECLRWNTHTAYCQGKERDDQASGASACAGFLAADVRVRSPGPAKPSLSLAASGASFGSVGSDECLRSGRAGKGLAAVVSSFVAVPTTSQTQHDSVHSPTKPLFRNFHQQPVPAPLPQSRLLPPLGAFPFLGRKRGDADGDAQTDDVSCPESVPVDMDLYGLVGVSKEAEKTEIDARFRQAQKELCDVGGDPSVLNMLRAAHAVLTDDDMRSVYDNLGRVPVNVARAFLLPSSTNGSGEESAHYSPERHSARDADSHALGEEDDENDQQNDEAVGTSPPGLMKVFSSFFGGSNARRRRTSLDRVRGNDVWASVTLQLSEIGCGDAEKQVTVEALENCDCCEGTGGKDGQKATACTACDGKGAIVKTTTTNVGIMRTSQTCQACRGSGEEARLRCSNCSGSGRVKNEKTLQVMIPAGVSDGMRLRIKGQGDVGVNGGPPGDLLLKVEVENDTAFRREGNNLLGIVRISYIDAILGLEDKPIEVIDGVAHITIPPGTQSGEKIVVKGRGAQDPGMTTREMSDRALTTTRGDHIAVIEVELPRKVSKEERELLERLRLLRRL</sequence>
<dbReference type="InterPro" id="IPR001623">
    <property type="entry name" value="DnaJ_domain"/>
</dbReference>
<evidence type="ECO:0000313" key="11">
    <source>
        <dbReference type="EMBL" id="KFG35581.1"/>
    </source>
</evidence>
<dbReference type="HAMAP" id="MF_01152">
    <property type="entry name" value="DnaJ"/>
    <property type="match status" value="1"/>
</dbReference>
<keyword evidence="5" id="KW-0143">Chaperone</keyword>
<accession>A0A086JTW3</accession>
<dbReference type="GO" id="GO:0042026">
    <property type="term" value="P:protein refolding"/>
    <property type="evidence" value="ECO:0007669"/>
    <property type="project" value="TreeGrafter"/>
</dbReference>
<dbReference type="PANTHER" id="PTHR43096">
    <property type="entry name" value="DNAJ HOMOLOG 1, MITOCHONDRIAL-RELATED"/>
    <property type="match status" value="1"/>
</dbReference>
<dbReference type="GO" id="GO:0005737">
    <property type="term" value="C:cytoplasm"/>
    <property type="evidence" value="ECO:0007669"/>
    <property type="project" value="TreeGrafter"/>
</dbReference>
<dbReference type="GO" id="GO:0005524">
    <property type="term" value="F:ATP binding"/>
    <property type="evidence" value="ECO:0007669"/>
    <property type="project" value="InterPro"/>
</dbReference>
<dbReference type="Pfam" id="PF01556">
    <property type="entry name" value="DnaJ_C"/>
    <property type="match status" value="1"/>
</dbReference>